<evidence type="ECO:0000256" key="4">
    <source>
        <dbReference type="ARBA" id="ARBA00023002"/>
    </source>
</evidence>
<dbReference type="PANTHER" id="PTHR43765:SF2">
    <property type="entry name" value="2-DEHYDROPANTOATE 2-REDUCTASE"/>
    <property type="match status" value="1"/>
</dbReference>
<dbReference type="Gene3D" id="1.10.1040.10">
    <property type="entry name" value="N-(1-d-carboxylethyl)-l-norvaline Dehydrogenase, domain 2"/>
    <property type="match status" value="1"/>
</dbReference>
<protein>
    <recommendedName>
        <fullName evidence="2">2-dehydropantoate 2-reductase</fullName>
        <ecNumber evidence="2">1.1.1.169</ecNumber>
    </recommendedName>
    <alternativeName>
        <fullName evidence="5">Ketopantoate reductase</fullName>
    </alternativeName>
</protein>
<keyword evidence="9" id="KW-1185">Reference proteome</keyword>
<dbReference type="InterPro" id="IPR036291">
    <property type="entry name" value="NAD(P)-bd_dom_sf"/>
</dbReference>
<evidence type="ECO:0000256" key="5">
    <source>
        <dbReference type="ARBA" id="ARBA00032024"/>
    </source>
</evidence>
<dbReference type="InterPro" id="IPR050838">
    <property type="entry name" value="Ketopantoate_reductase"/>
</dbReference>
<dbReference type="InterPro" id="IPR013332">
    <property type="entry name" value="KPR_N"/>
</dbReference>
<dbReference type="GO" id="GO:0015940">
    <property type="term" value="P:pantothenate biosynthetic process"/>
    <property type="evidence" value="ECO:0007669"/>
    <property type="project" value="InterPro"/>
</dbReference>
<dbReference type="AlphaFoldDB" id="A0A8H3ISN6"/>
<dbReference type="SUPFAM" id="SSF48179">
    <property type="entry name" value="6-phosphogluconate dehydrogenase C-terminal domain-like"/>
    <property type="match status" value="1"/>
</dbReference>
<dbReference type="InterPro" id="IPR008927">
    <property type="entry name" value="6-PGluconate_DH-like_C_sf"/>
</dbReference>
<accession>A0A8H3ISN6</accession>
<keyword evidence="4" id="KW-0560">Oxidoreductase</keyword>
<comment type="similarity">
    <text evidence="1">Belongs to the ketopantoate reductase family.</text>
</comment>
<evidence type="ECO:0000313" key="9">
    <source>
        <dbReference type="Proteomes" id="UP000664169"/>
    </source>
</evidence>
<evidence type="ECO:0000259" key="6">
    <source>
        <dbReference type="Pfam" id="PF02558"/>
    </source>
</evidence>
<dbReference type="Gene3D" id="3.40.50.720">
    <property type="entry name" value="NAD(P)-binding Rossmann-like Domain"/>
    <property type="match status" value="1"/>
</dbReference>
<dbReference type="InterPro" id="IPR003710">
    <property type="entry name" value="ApbA"/>
</dbReference>
<organism evidence="8 9">
    <name type="scientific">Gomphillus americanus</name>
    <dbReference type="NCBI Taxonomy" id="1940652"/>
    <lineage>
        <taxon>Eukaryota</taxon>
        <taxon>Fungi</taxon>
        <taxon>Dikarya</taxon>
        <taxon>Ascomycota</taxon>
        <taxon>Pezizomycotina</taxon>
        <taxon>Lecanoromycetes</taxon>
        <taxon>OSLEUM clade</taxon>
        <taxon>Ostropomycetidae</taxon>
        <taxon>Ostropales</taxon>
        <taxon>Graphidaceae</taxon>
        <taxon>Gomphilloideae</taxon>
        <taxon>Gomphillus</taxon>
    </lineage>
</organism>
<evidence type="ECO:0000256" key="2">
    <source>
        <dbReference type="ARBA" id="ARBA00013014"/>
    </source>
</evidence>
<dbReference type="Pfam" id="PF08546">
    <property type="entry name" value="ApbA_C"/>
    <property type="match status" value="1"/>
</dbReference>
<dbReference type="InterPro" id="IPR013752">
    <property type="entry name" value="KPA_reductase"/>
</dbReference>
<reference evidence="8" key="1">
    <citation type="submission" date="2021-03" db="EMBL/GenBank/DDBJ databases">
        <authorList>
            <person name="Tagirdzhanova G."/>
        </authorList>
    </citation>
    <scope>NUCLEOTIDE SEQUENCE</scope>
</reference>
<dbReference type="NCBIfam" id="TIGR00745">
    <property type="entry name" value="apbA_panE"/>
    <property type="match status" value="1"/>
</dbReference>
<proteinExistence type="inferred from homology"/>
<evidence type="ECO:0000256" key="3">
    <source>
        <dbReference type="ARBA" id="ARBA00022857"/>
    </source>
</evidence>
<comment type="caution">
    <text evidence="8">The sequence shown here is derived from an EMBL/GenBank/DDBJ whole genome shotgun (WGS) entry which is preliminary data.</text>
</comment>
<dbReference type="GO" id="GO:0008677">
    <property type="term" value="F:2-dehydropantoate 2-reductase activity"/>
    <property type="evidence" value="ECO:0007669"/>
    <property type="project" value="UniProtKB-EC"/>
</dbReference>
<dbReference type="PANTHER" id="PTHR43765">
    <property type="entry name" value="2-DEHYDROPANTOATE 2-REDUCTASE-RELATED"/>
    <property type="match status" value="1"/>
</dbReference>
<feature type="domain" description="Ketopantoate reductase N-terminal" evidence="6">
    <location>
        <begin position="9"/>
        <end position="171"/>
    </location>
</feature>
<evidence type="ECO:0000256" key="1">
    <source>
        <dbReference type="ARBA" id="ARBA00007870"/>
    </source>
</evidence>
<dbReference type="SUPFAM" id="SSF51735">
    <property type="entry name" value="NAD(P)-binding Rossmann-fold domains"/>
    <property type="match status" value="1"/>
</dbReference>
<dbReference type="GO" id="GO:0050661">
    <property type="term" value="F:NADP binding"/>
    <property type="evidence" value="ECO:0007669"/>
    <property type="project" value="TreeGrafter"/>
</dbReference>
<dbReference type="OrthoDB" id="73846at2759"/>
<name>A0A8H3ISN6_9LECA</name>
<keyword evidence="3" id="KW-0521">NADP</keyword>
<dbReference type="GO" id="GO:0005739">
    <property type="term" value="C:mitochondrion"/>
    <property type="evidence" value="ECO:0007669"/>
    <property type="project" value="TreeGrafter"/>
</dbReference>
<dbReference type="Proteomes" id="UP000664169">
    <property type="component" value="Unassembled WGS sequence"/>
</dbReference>
<sequence length="379" mass="42094">MDMIIDQRIYFLGLGAIGKLIAHSFTDIPDAPPMTLLFRDRSARDAWIANGSTIELIRNGISDVHPGFDAELARGSERGNDIASPIQNLIVATKAPFLVTALRSVKHRLRPSSTIVFLHNGMGWLEEVNEKVFPDIHSRPNYVIGIVSHAAVSRSPFSMEHVAIGNIALTALAKVPLEDDNPIKSPVTLLQPSTRYIMRTLTRTPLLGAIAMRPQELLQVQLEKLANNCVINPLTAILDCKNGELLRSGGSRLVRLLLAEISLVIRAMPELESIPGIENRFRPASLERNLTNLITSTAKNRSSMLQDISTGRLTEIDYLNGYIFRRGEELGIRCMVNYTVQTILRAKSLMFRNEYEFVVPIDDNEAELGTSDDDPFGKV</sequence>
<dbReference type="InterPro" id="IPR013328">
    <property type="entry name" value="6PGD_dom2"/>
</dbReference>
<dbReference type="Pfam" id="PF02558">
    <property type="entry name" value="ApbA"/>
    <property type="match status" value="1"/>
</dbReference>
<gene>
    <name evidence="8" type="ORF">GOMPHAMPRED_006435</name>
</gene>
<feature type="domain" description="Ketopantoate reductase C-terminal" evidence="7">
    <location>
        <begin position="217"/>
        <end position="347"/>
    </location>
</feature>
<evidence type="ECO:0000259" key="7">
    <source>
        <dbReference type="Pfam" id="PF08546"/>
    </source>
</evidence>
<dbReference type="EMBL" id="CAJPDQ010000041">
    <property type="protein sequence ID" value="CAF9931870.1"/>
    <property type="molecule type" value="Genomic_DNA"/>
</dbReference>
<evidence type="ECO:0000313" key="8">
    <source>
        <dbReference type="EMBL" id="CAF9931870.1"/>
    </source>
</evidence>
<dbReference type="EC" id="1.1.1.169" evidence="2"/>